<evidence type="ECO:0000313" key="1">
    <source>
        <dbReference type="EMBL" id="GKT14275.1"/>
    </source>
</evidence>
<organism evidence="1 2">
    <name type="scientific">Aduncisulcus paluster</name>
    <dbReference type="NCBI Taxonomy" id="2918883"/>
    <lineage>
        <taxon>Eukaryota</taxon>
        <taxon>Metamonada</taxon>
        <taxon>Carpediemonas-like organisms</taxon>
        <taxon>Aduncisulcus</taxon>
    </lineage>
</organism>
<gene>
    <name evidence="1" type="ORF">ADUPG1_004025</name>
</gene>
<keyword evidence="2" id="KW-1185">Reference proteome</keyword>
<dbReference type="Proteomes" id="UP001057375">
    <property type="component" value="Unassembled WGS sequence"/>
</dbReference>
<name>A0ABQ5JRF9_9EUKA</name>
<dbReference type="SUPFAM" id="SSF55008">
    <property type="entry name" value="HMA, heavy metal-associated domain"/>
    <property type="match status" value="1"/>
</dbReference>
<proteinExistence type="predicted"/>
<protein>
    <submittedName>
        <fullName evidence="1">Uncharacterized protein</fullName>
    </submittedName>
</protein>
<dbReference type="EMBL" id="BQXS01005730">
    <property type="protein sequence ID" value="GKT14275.1"/>
    <property type="molecule type" value="Genomic_DNA"/>
</dbReference>
<dbReference type="InterPro" id="IPR036163">
    <property type="entry name" value="HMA_dom_sf"/>
</dbReference>
<evidence type="ECO:0000313" key="2">
    <source>
        <dbReference type="Proteomes" id="UP001057375"/>
    </source>
</evidence>
<reference evidence="1" key="1">
    <citation type="submission" date="2022-03" db="EMBL/GenBank/DDBJ databases">
        <title>Draft genome sequence of Aduncisulcus paluster, a free-living microaerophilic Fornicata.</title>
        <authorList>
            <person name="Yuyama I."/>
            <person name="Kume K."/>
            <person name="Tamura T."/>
            <person name="Inagaki Y."/>
            <person name="Hashimoto T."/>
        </authorList>
    </citation>
    <scope>NUCLEOTIDE SEQUENCE</scope>
    <source>
        <strain evidence="1">NY0171</strain>
    </source>
</reference>
<accession>A0ABQ5JRF9</accession>
<comment type="caution">
    <text evidence="1">The sequence shown here is derived from an EMBL/GenBank/DDBJ whole genome shotgun (WGS) entry which is preliminary data.</text>
</comment>
<feature type="non-terminal residue" evidence="1">
    <location>
        <position position="88"/>
    </location>
</feature>
<sequence>MQNHQSVEKAELNFVTKELTLSTKDGTEEKTLFNDTLSLVKKLEPHVDVIPVKPDNDLELVFGLEGLNCSSCAGKIDTALQNMPEFSS</sequence>